<dbReference type="EMBL" id="JACHIG010000006">
    <property type="protein sequence ID" value="MBB5033406.1"/>
    <property type="molecule type" value="Genomic_DNA"/>
</dbReference>
<reference evidence="12 13" key="1">
    <citation type="submission" date="2020-08" db="EMBL/GenBank/DDBJ databases">
        <title>Genomic Encyclopedia of Type Strains, Phase IV (KMG-IV): sequencing the most valuable type-strain genomes for metagenomic binning, comparative biology and taxonomic classification.</title>
        <authorList>
            <person name="Goeker M."/>
        </authorList>
    </citation>
    <scope>NUCLEOTIDE SEQUENCE [LARGE SCALE GENOMIC DNA]</scope>
    <source>
        <strain evidence="12 13">DSM 12252</strain>
    </source>
</reference>
<dbReference type="PANTHER" id="PTHR11579">
    <property type="entry name" value="PROTEIN-L-ISOASPARTATE O-METHYLTRANSFERASE"/>
    <property type="match status" value="1"/>
</dbReference>
<dbReference type="RefSeq" id="WP_184340336.1">
    <property type="nucleotide sequence ID" value="NZ_JACHIG010000006.1"/>
</dbReference>
<dbReference type="InterPro" id="IPR029063">
    <property type="entry name" value="SAM-dependent_MTases_sf"/>
</dbReference>
<evidence type="ECO:0000313" key="12">
    <source>
        <dbReference type="EMBL" id="MBB5033406.1"/>
    </source>
</evidence>
<dbReference type="Pfam" id="PF01135">
    <property type="entry name" value="PCMT"/>
    <property type="match status" value="1"/>
</dbReference>
<evidence type="ECO:0000256" key="11">
    <source>
        <dbReference type="ARBA" id="ARBA00031350"/>
    </source>
</evidence>
<dbReference type="GO" id="GO:0032259">
    <property type="term" value="P:methylation"/>
    <property type="evidence" value="ECO:0007669"/>
    <property type="project" value="UniProtKB-KW"/>
</dbReference>
<evidence type="ECO:0000256" key="2">
    <source>
        <dbReference type="ARBA" id="ARBA00005369"/>
    </source>
</evidence>
<evidence type="ECO:0000256" key="4">
    <source>
        <dbReference type="ARBA" id="ARBA00013346"/>
    </source>
</evidence>
<comment type="similarity">
    <text evidence="2">Belongs to the methyltransferase superfamily. L-isoaspartyl/D-aspartyl protein methyltransferase family.</text>
</comment>
<evidence type="ECO:0000256" key="8">
    <source>
        <dbReference type="ARBA" id="ARBA00022691"/>
    </source>
</evidence>
<evidence type="ECO:0000256" key="1">
    <source>
        <dbReference type="ARBA" id="ARBA00004496"/>
    </source>
</evidence>
<keyword evidence="6 12" id="KW-0489">Methyltransferase</keyword>
<keyword evidence="5" id="KW-0963">Cytoplasm</keyword>
<gene>
    <name evidence="12" type="ORF">HNQ65_002994</name>
</gene>
<dbReference type="SUPFAM" id="SSF53335">
    <property type="entry name" value="S-adenosyl-L-methionine-dependent methyltransferases"/>
    <property type="match status" value="1"/>
</dbReference>
<evidence type="ECO:0000256" key="10">
    <source>
        <dbReference type="ARBA" id="ARBA00031323"/>
    </source>
</evidence>
<dbReference type="CDD" id="cd02440">
    <property type="entry name" value="AdoMet_MTases"/>
    <property type="match status" value="1"/>
</dbReference>
<comment type="caution">
    <text evidence="12">The sequence shown here is derived from an EMBL/GenBank/DDBJ whole genome shotgun (WGS) entry which is preliminary data.</text>
</comment>
<proteinExistence type="inferred from homology"/>
<keyword evidence="7 12" id="KW-0808">Transferase</keyword>
<evidence type="ECO:0000256" key="7">
    <source>
        <dbReference type="ARBA" id="ARBA00022679"/>
    </source>
</evidence>
<dbReference type="PROSITE" id="PS01279">
    <property type="entry name" value="PCMT"/>
    <property type="match status" value="1"/>
</dbReference>
<evidence type="ECO:0000256" key="9">
    <source>
        <dbReference type="ARBA" id="ARBA00030757"/>
    </source>
</evidence>
<sequence>MTPPDFEHTSINPIVWECLKSQGIDERIVDAMKRTPIQKFLSEQSRFRQPPNSLNSPNKLPRFYHPARALQALQAQPKSRILEIGTFLGCNAAVLSELEAIVYTVEIDENLAATARELLHRFGYGSVSVINANGLFGLPQFALYDRIIFTCSMTQRIPLVEKQLVAGGRIVYALQHQFEQRLISIDKDLSGKMLSPVDHGPTAFEPIRGNESAT</sequence>
<name>A0A7W7YC04_9BACT</name>
<accession>A0A7W7YC04</accession>
<dbReference type="Proteomes" id="UP000590740">
    <property type="component" value="Unassembled WGS sequence"/>
</dbReference>
<dbReference type="GO" id="GO:0005737">
    <property type="term" value="C:cytoplasm"/>
    <property type="evidence" value="ECO:0007669"/>
    <property type="project" value="UniProtKB-SubCell"/>
</dbReference>
<dbReference type="GO" id="GO:0004719">
    <property type="term" value="F:protein-L-isoaspartate (D-aspartate) O-methyltransferase activity"/>
    <property type="evidence" value="ECO:0007669"/>
    <property type="project" value="UniProtKB-EC"/>
</dbReference>
<dbReference type="AlphaFoldDB" id="A0A7W7YC04"/>
<keyword evidence="8" id="KW-0949">S-adenosyl-L-methionine</keyword>
<comment type="subcellular location">
    <subcellularLocation>
        <location evidence="1">Cytoplasm</location>
    </subcellularLocation>
</comment>
<evidence type="ECO:0000256" key="5">
    <source>
        <dbReference type="ARBA" id="ARBA00022490"/>
    </source>
</evidence>
<dbReference type="Gene3D" id="3.40.50.150">
    <property type="entry name" value="Vaccinia Virus protein VP39"/>
    <property type="match status" value="1"/>
</dbReference>
<evidence type="ECO:0000313" key="13">
    <source>
        <dbReference type="Proteomes" id="UP000590740"/>
    </source>
</evidence>
<protein>
    <recommendedName>
        <fullName evidence="4">Protein-L-isoaspartate O-methyltransferase</fullName>
        <ecNumber evidence="3">2.1.1.77</ecNumber>
    </recommendedName>
    <alternativeName>
        <fullName evidence="11">L-isoaspartyl protein carboxyl methyltransferase</fullName>
    </alternativeName>
    <alternativeName>
        <fullName evidence="9">Protein L-isoaspartyl methyltransferase</fullName>
    </alternativeName>
    <alternativeName>
        <fullName evidence="10">Protein-beta-aspartate methyltransferase</fullName>
    </alternativeName>
</protein>
<dbReference type="InterPro" id="IPR000682">
    <property type="entry name" value="PCMT"/>
</dbReference>
<organism evidence="12 13">
    <name type="scientific">Prosthecobacter vanneervenii</name>
    <dbReference type="NCBI Taxonomy" id="48466"/>
    <lineage>
        <taxon>Bacteria</taxon>
        <taxon>Pseudomonadati</taxon>
        <taxon>Verrucomicrobiota</taxon>
        <taxon>Verrucomicrobiia</taxon>
        <taxon>Verrucomicrobiales</taxon>
        <taxon>Verrucomicrobiaceae</taxon>
        <taxon>Prosthecobacter</taxon>
    </lineage>
</organism>
<evidence type="ECO:0000256" key="3">
    <source>
        <dbReference type="ARBA" id="ARBA00011890"/>
    </source>
</evidence>
<dbReference type="EC" id="2.1.1.77" evidence="3"/>
<keyword evidence="13" id="KW-1185">Reference proteome</keyword>
<evidence type="ECO:0000256" key="6">
    <source>
        <dbReference type="ARBA" id="ARBA00022603"/>
    </source>
</evidence>
<dbReference type="PANTHER" id="PTHR11579:SF0">
    <property type="entry name" value="PROTEIN-L-ISOASPARTATE(D-ASPARTATE) O-METHYLTRANSFERASE"/>
    <property type="match status" value="1"/>
</dbReference>